<organism evidence="4 5">
    <name type="scientific">Bacillus wiedmannii</name>
    <dbReference type="NCBI Taxonomy" id="1890302"/>
    <lineage>
        <taxon>Bacteria</taxon>
        <taxon>Bacillati</taxon>
        <taxon>Bacillota</taxon>
        <taxon>Bacilli</taxon>
        <taxon>Bacillales</taxon>
        <taxon>Bacillaceae</taxon>
        <taxon>Bacillus</taxon>
        <taxon>Bacillus cereus group</taxon>
    </lineage>
</organism>
<name>A0ABD6THP1_9BACI</name>
<comment type="caution">
    <text evidence="4">The sequence shown here is derived from an EMBL/GenBank/DDBJ whole genome shotgun (WGS) entry which is preliminary data.</text>
</comment>
<feature type="domain" description="SLH" evidence="3">
    <location>
        <begin position="147"/>
        <end position="210"/>
    </location>
</feature>
<reference evidence="4 5" key="1">
    <citation type="submission" date="2017-09" db="EMBL/GenBank/DDBJ databases">
        <title>Large-scale bioinformatics analysis of Bacillus genomes uncovers conserved roles of natural products in bacterial physiology.</title>
        <authorList>
            <consortium name="Agbiome Team Llc"/>
            <person name="Bleich R.M."/>
            <person name="Grubbs K.J."/>
            <person name="Santa Maria K.C."/>
            <person name="Allen S.E."/>
            <person name="Farag S."/>
            <person name="Shank E.A."/>
            <person name="Bowers A."/>
        </authorList>
    </citation>
    <scope>NUCLEOTIDE SEQUENCE [LARGE SCALE GENOMIC DNA]</scope>
    <source>
        <strain evidence="4 5">AFS032503</strain>
    </source>
</reference>
<evidence type="ECO:0000313" key="4">
    <source>
        <dbReference type="EMBL" id="PHG14687.1"/>
    </source>
</evidence>
<feature type="domain" description="SLH" evidence="3">
    <location>
        <begin position="90"/>
        <end position="146"/>
    </location>
</feature>
<dbReference type="Proteomes" id="UP000225062">
    <property type="component" value="Unassembled WGS sequence"/>
</dbReference>
<sequence length="258" mass="28977">MGFKKLILTGAIVATTAFTSIGTAQASADFKDVPNNHWSYKAILDLTSKNIVSGYGNGIFGFGDDVTREQVARLMYLQLKPESKENYNNPYNDINDHSTNFKKEILALIEMGIFAGDEKGNFRPKASLTREEMAQVLTNAYKLVAKSEHTFVDVDRKSWSNKAISAVQSNKISAGTGDNMFSPKMNVTREQYVQFLYNARLPYEERPGANQEPKRFANCKEANDAGFYDITRDSPYYGKHLDRDGDGIAFSYGNMLFF</sequence>
<evidence type="ECO:0000256" key="2">
    <source>
        <dbReference type="SAM" id="SignalP"/>
    </source>
</evidence>
<dbReference type="InterPro" id="IPR008613">
    <property type="entry name" value="Excalibur_Ca-bd_domain"/>
</dbReference>
<dbReference type="PANTHER" id="PTHR43308">
    <property type="entry name" value="OUTER MEMBRANE PROTEIN ALPHA-RELATED"/>
    <property type="match status" value="1"/>
</dbReference>
<dbReference type="InterPro" id="IPR001119">
    <property type="entry name" value="SLH_dom"/>
</dbReference>
<gene>
    <name evidence="4" type="ORF">COI74_26295</name>
</gene>
<keyword evidence="1 2" id="KW-0732">Signal</keyword>
<dbReference type="InterPro" id="IPR051465">
    <property type="entry name" value="Cell_Envelope_Struct_Comp"/>
</dbReference>
<evidence type="ECO:0000256" key="1">
    <source>
        <dbReference type="ARBA" id="ARBA00022729"/>
    </source>
</evidence>
<dbReference type="Pfam" id="PF00395">
    <property type="entry name" value="SLH"/>
    <property type="match status" value="3"/>
</dbReference>
<dbReference type="PROSITE" id="PS51272">
    <property type="entry name" value="SLH"/>
    <property type="match status" value="3"/>
</dbReference>
<feature type="signal peptide" evidence="2">
    <location>
        <begin position="1"/>
        <end position="26"/>
    </location>
</feature>
<dbReference type="Pfam" id="PF05901">
    <property type="entry name" value="Excalibur"/>
    <property type="match status" value="1"/>
</dbReference>
<dbReference type="PANTHER" id="PTHR43308:SF1">
    <property type="entry name" value="OUTER MEMBRANE PROTEIN ALPHA"/>
    <property type="match status" value="1"/>
</dbReference>
<evidence type="ECO:0000313" key="5">
    <source>
        <dbReference type="Proteomes" id="UP000225062"/>
    </source>
</evidence>
<feature type="chain" id="PRO_5044763016" evidence="2">
    <location>
        <begin position="27"/>
        <end position="258"/>
    </location>
</feature>
<dbReference type="RefSeq" id="WP_098110502.1">
    <property type="nucleotide sequence ID" value="NZ_JARMPN010000024.1"/>
</dbReference>
<dbReference type="SMART" id="SM00894">
    <property type="entry name" value="Excalibur"/>
    <property type="match status" value="1"/>
</dbReference>
<proteinExistence type="predicted"/>
<protein>
    <submittedName>
        <fullName evidence="4">S-layer protein</fullName>
    </submittedName>
</protein>
<evidence type="ECO:0000259" key="3">
    <source>
        <dbReference type="PROSITE" id="PS51272"/>
    </source>
</evidence>
<feature type="domain" description="SLH" evidence="3">
    <location>
        <begin position="26"/>
        <end position="89"/>
    </location>
</feature>
<accession>A0ABD6THP1</accession>
<dbReference type="AlphaFoldDB" id="A0ABD6THP1"/>
<dbReference type="EMBL" id="NUUI01000119">
    <property type="protein sequence ID" value="PHG14687.1"/>
    <property type="molecule type" value="Genomic_DNA"/>
</dbReference>